<organism evidence="6 7">
    <name type="scientific">Terrilactibacillus laevilacticus</name>
    <dbReference type="NCBI Taxonomy" id="1380157"/>
    <lineage>
        <taxon>Bacteria</taxon>
        <taxon>Bacillati</taxon>
        <taxon>Bacillota</taxon>
        <taxon>Bacilli</taxon>
        <taxon>Bacillales</taxon>
        <taxon>Bacillaceae</taxon>
        <taxon>Terrilactibacillus</taxon>
    </lineage>
</organism>
<dbReference type="PANTHER" id="PTHR34294:SF1">
    <property type="entry name" value="TRANSCRIPTIONAL REGULATOR LSRR"/>
    <property type="match status" value="1"/>
</dbReference>
<sequence>MTNSNEKKLLIKIAHMYYEQDMTQSQISKELGIYRTTISRMLKKSREEGIVKIIINYDAGNNEAIENELKKRFDLKEAIVVPIDSDQPKHLRLNAIGQACASLLERINREDDMIGFSWGSSLAAVVEALRLQDKKQNILCVPLIGGPAGKLDTQYHVNTICYQASLKLNGKSLMIDVPAVMEQKEIRDAIMESNYFKMFADVWKNISIAVFGIGSLEISETSTWLNFYGRETTRKLKKSHVTGDICSQFFDINGKRIQTSISDRTIAMDLNQIKKVRYSIGVAESPEKVSGIIGALNGRYMNTLVTTEETAREILNQTEDK</sequence>
<dbReference type="InterPro" id="IPR037171">
    <property type="entry name" value="NagB/RpiA_transferase-like"/>
</dbReference>
<feature type="domain" description="Sugar-binding" evidence="5">
    <location>
        <begin position="62"/>
        <end position="316"/>
    </location>
</feature>
<evidence type="ECO:0000313" key="7">
    <source>
        <dbReference type="Proteomes" id="UP001597458"/>
    </source>
</evidence>
<gene>
    <name evidence="6" type="ORF">ACFSTF_03830</name>
</gene>
<dbReference type="InterPro" id="IPR051054">
    <property type="entry name" value="SorC_transcr_regulators"/>
</dbReference>
<evidence type="ECO:0000256" key="4">
    <source>
        <dbReference type="ARBA" id="ARBA00023163"/>
    </source>
</evidence>
<comment type="caution">
    <text evidence="6">The sequence shown here is derived from an EMBL/GenBank/DDBJ whole genome shotgun (WGS) entry which is preliminary data.</text>
</comment>
<dbReference type="InterPro" id="IPR011991">
    <property type="entry name" value="ArsR-like_HTH"/>
</dbReference>
<dbReference type="EMBL" id="JBHUMR010000007">
    <property type="protein sequence ID" value="MFD2616445.1"/>
    <property type="molecule type" value="Genomic_DNA"/>
</dbReference>
<dbReference type="CDD" id="cd00090">
    <property type="entry name" value="HTH_ARSR"/>
    <property type="match status" value="1"/>
</dbReference>
<dbReference type="Pfam" id="PF04198">
    <property type="entry name" value="Sugar-bind"/>
    <property type="match status" value="1"/>
</dbReference>
<keyword evidence="3" id="KW-0238">DNA-binding</keyword>
<keyword evidence="4" id="KW-0804">Transcription</keyword>
<accession>A0ABW5PNK3</accession>
<reference evidence="7" key="1">
    <citation type="journal article" date="2019" name="Int. J. Syst. Evol. Microbiol.">
        <title>The Global Catalogue of Microorganisms (GCM) 10K type strain sequencing project: providing services to taxonomists for standard genome sequencing and annotation.</title>
        <authorList>
            <consortium name="The Broad Institute Genomics Platform"/>
            <consortium name="The Broad Institute Genome Sequencing Center for Infectious Disease"/>
            <person name="Wu L."/>
            <person name="Ma J."/>
        </authorList>
    </citation>
    <scope>NUCLEOTIDE SEQUENCE [LARGE SCALE GENOMIC DNA]</scope>
    <source>
        <strain evidence="7">TISTR 2241</strain>
    </source>
</reference>
<keyword evidence="2" id="KW-0805">Transcription regulation</keyword>
<protein>
    <submittedName>
        <fullName evidence="6">Sugar-binding transcriptional regulator</fullName>
    </submittedName>
</protein>
<keyword evidence="7" id="KW-1185">Reference proteome</keyword>
<evidence type="ECO:0000259" key="5">
    <source>
        <dbReference type="Pfam" id="PF04198"/>
    </source>
</evidence>
<dbReference type="Gene3D" id="3.40.50.1360">
    <property type="match status" value="1"/>
</dbReference>
<evidence type="ECO:0000256" key="3">
    <source>
        <dbReference type="ARBA" id="ARBA00023125"/>
    </source>
</evidence>
<dbReference type="Proteomes" id="UP001597458">
    <property type="component" value="Unassembled WGS sequence"/>
</dbReference>
<dbReference type="SUPFAM" id="SSF46689">
    <property type="entry name" value="Homeodomain-like"/>
    <property type="match status" value="1"/>
</dbReference>
<dbReference type="SUPFAM" id="SSF100950">
    <property type="entry name" value="NagB/RpiA/CoA transferase-like"/>
    <property type="match status" value="1"/>
</dbReference>
<dbReference type="RefSeq" id="WP_141189866.1">
    <property type="nucleotide sequence ID" value="NZ_JBHUMR010000007.1"/>
</dbReference>
<name>A0ABW5PNK3_9BACI</name>
<dbReference type="InterPro" id="IPR009057">
    <property type="entry name" value="Homeodomain-like_sf"/>
</dbReference>
<dbReference type="Gene3D" id="1.10.10.60">
    <property type="entry name" value="Homeodomain-like"/>
    <property type="match status" value="1"/>
</dbReference>
<proteinExistence type="inferred from homology"/>
<evidence type="ECO:0000256" key="2">
    <source>
        <dbReference type="ARBA" id="ARBA00023015"/>
    </source>
</evidence>
<dbReference type="InterPro" id="IPR007324">
    <property type="entry name" value="Sugar-bd_dom_put"/>
</dbReference>
<dbReference type="PANTHER" id="PTHR34294">
    <property type="entry name" value="TRANSCRIPTIONAL REGULATOR-RELATED"/>
    <property type="match status" value="1"/>
</dbReference>
<comment type="similarity">
    <text evidence="1">Belongs to the SorC transcriptional regulatory family.</text>
</comment>
<evidence type="ECO:0000313" key="6">
    <source>
        <dbReference type="EMBL" id="MFD2616445.1"/>
    </source>
</evidence>
<evidence type="ECO:0000256" key="1">
    <source>
        <dbReference type="ARBA" id="ARBA00010466"/>
    </source>
</evidence>